<reference evidence="2 3" key="2">
    <citation type="submission" date="2018-11" db="EMBL/GenBank/DDBJ databases">
        <authorList>
            <consortium name="Pathogen Informatics"/>
        </authorList>
    </citation>
    <scope>NUCLEOTIDE SEQUENCE [LARGE SCALE GENOMIC DNA]</scope>
</reference>
<organism evidence="4">
    <name type="scientific">Gongylonema pulchrum</name>
    <dbReference type="NCBI Taxonomy" id="637853"/>
    <lineage>
        <taxon>Eukaryota</taxon>
        <taxon>Metazoa</taxon>
        <taxon>Ecdysozoa</taxon>
        <taxon>Nematoda</taxon>
        <taxon>Chromadorea</taxon>
        <taxon>Rhabditida</taxon>
        <taxon>Spirurina</taxon>
        <taxon>Spiruromorpha</taxon>
        <taxon>Spiruroidea</taxon>
        <taxon>Gongylonematidae</taxon>
        <taxon>Gongylonema</taxon>
    </lineage>
</organism>
<evidence type="ECO:0000313" key="4">
    <source>
        <dbReference type="WBParaSite" id="GPUH_0001400201-mRNA-1"/>
    </source>
</evidence>
<feature type="region of interest" description="Disordered" evidence="1">
    <location>
        <begin position="128"/>
        <end position="163"/>
    </location>
</feature>
<protein>
    <submittedName>
        <fullName evidence="2 4">Uncharacterized protein</fullName>
    </submittedName>
</protein>
<sequence>MASRKLTDHLPSEEDSKQASSGARKLVASFEEAKNLNWDEIIETSGRNLQFTPYLYEELDEDFEHWSLPAENPQQAPLPIEQMNLSEEEHTPGHDGTALAALPGENQGHTPPTNDSFANWRLRQLEQQRRNSEPLRPAPVARQVRPRERRSAPPLPPLPPPLGRVRDPLVDVVRLRRKMQLIMMGKASEDVRREAIEILDSLQKASFFCYLLNFFLFFFL</sequence>
<evidence type="ECO:0000313" key="3">
    <source>
        <dbReference type="Proteomes" id="UP000271098"/>
    </source>
</evidence>
<dbReference type="EMBL" id="UYRT01080774">
    <property type="protein sequence ID" value="VDN23360.1"/>
    <property type="molecule type" value="Genomic_DNA"/>
</dbReference>
<dbReference type="AlphaFoldDB" id="A0A183DZ46"/>
<accession>A0A183DZ46</accession>
<dbReference type="Proteomes" id="UP000271098">
    <property type="component" value="Unassembled WGS sequence"/>
</dbReference>
<feature type="region of interest" description="Disordered" evidence="1">
    <location>
        <begin position="87"/>
        <end position="116"/>
    </location>
</feature>
<gene>
    <name evidence="2" type="ORF">GPUH_LOCUS13987</name>
</gene>
<evidence type="ECO:0000256" key="1">
    <source>
        <dbReference type="SAM" id="MobiDB-lite"/>
    </source>
</evidence>
<keyword evidence="3" id="KW-1185">Reference proteome</keyword>
<feature type="compositionally biased region" description="Polar residues" evidence="1">
    <location>
        <begin position="107"/>
        <end position="116"/>
    </location>
</feature>
<feature type="compositionally biased region" description="Basic and acidic residues" evidence="1">
    <location>
        <begin position="1"/>
        <end position="17"/>
    </location>
</feature>
<proteinExistence type="predicted"/>
<reference evidence="4" key="1">
    <citation type="submission" date="2016-06" db="UniProtKB">
        <authorList>
            <consortium name="WormBaseParasite"/>
        </authorList>
    </citation>
    <scope>IDENTIFICATION</scope>
</reference>
<feature type="region of interest" description="Disordered" evidence="1">
    <location>
        <begin position="1"/>
        <end position="24"/>
    </location>
</feature>
<feature type="compositionally biased region" description="Pro residues" evidence="1">
    <location>
        <begin position="153"/>
        <end position="162"/>
    </location>
</feature>
<dbReference type="WBParaSite" id="GPUH_0001400201-mRNA-1">
    <property type="protein sequence ID" value="GPUH_0001400201-mRNA-1"/>
    <property type="gene ID" value="GPUH_0001400201"/>
</dbReference>
<evidence type="ECO:0000313" key="2">
    <source>
        <dbReference type="EMBL" id="VDN23360.1"/>
    </source>
</evidence>
<feature type="compositionally biased region" description="Low complexity" evidence="1">
    <location>
        <begin position="134"/>
        <end position="143"/>
    </location>
</feature>
<name>A0A183DZ46_9BILA</name>